<dbReference type="PANTHER" id="PTHR43000">
    <property type="entry name" value="DTDP-D-GLUCOSE 4,6-DEHYDRATASE-RELATED"/>
    <property type="match status" value="1"/>
</dbReference>
<gene>
    <name evidence="2" type="ORF">SBX64_03230</name>
</gene>
<dbReference type="EMBL" id="JAWRCP010000001">
    <property type="protein sequence ID" value="MDW6091569.1"/>
    <property type="molecule type" value="Genomic_DNA"/>
</dbReference>
<dbReference type="InterPro" id="IPR016040">
    <property type="entry name" value="NAD(P)-bd_dom"/>
</dbReference>
<dbReference type="RefSeq" id="WP_318584324.1">
    <property type="nucleotide sequence ID" value="NZ_JAWRCP010000001.1"/>
</dbReference>
<sequence length="295" mass="33135">MKKVLLTGIDGFTGKYIKDELISRGYDVIGLVYKEKEPKLGQIACDITDKKSLQACLNDIRPNYIIHLAALSFVAHKDQKAFYDVNLFGSLNLLEAAKNIGLTLDKVIMASSANIYGNPENVRKITEDIPPSPVSHYAMSKLSMEYMTRLWFDSYPIIITRPFNYTGVGQEEHFLIPKIVSHFKNGKDTIELGNTHVARDFSDVRDIAKAYVALLESNVSSETINLCSGNVYYLNDIISKLEDIAGYNINVTVNPDFVRPNEIEVLGGDNYKLEKIVGFKPTINIEKTLSDMFYA</sequence>
<comment type="caution">
    <text evidence="2">The sequence shown here is derived from an EMBL/GenBank/DDBJ whole genome shotgun (WGS) entry which is preliminary data.</text>
</comment>
<dbReference type="Proteomes" id="UP001279860">
    <property type="component" value="Unassembled WGS sequence"/>
</dbReference>
<dbReference type="Gene3D" id="3.90.25.10">
    <property type="entry name" value="UDP-galactose 4-epimerase, domain 1"/>
    <property type="match status" value="1"/>
</dbReference>
<proteinExistence type="predicted"/>
<evidence type="ECO:0000313" key="3">
    <source>
        <dbReference type="Proteomes" id="UP001279860"/>
    </source>
</evidence>
<dbReference type="GO" id="GO:0008446">
    <property type="term" value="F:GDP-mannose 4,6-dehydratase activity"/>
    <property type="evidence" value="ECO:0007669"/>
    <property type="project" value="UniProtKB-EC"/>
</dbReference>
<dbReference type="Pfam" id="PF16363">
    <property type="entry name" value="GDP_Man_Dehyd"/>
    <property type="match status" value="1"/>
</dbReference>
<dbReference type="InterPro" id="IPR036291">
    <property type="entry name" value="NAD(P)-bd_dom_sf"/>
</dbReference>
<dbReference type="EC" id="4.2.1.47" evidence="2"/>
<accession>A0ABU4IQ93</accession>
<dbReference type="Gene3D" id="3.40.50.720">
    <property type="entry name" value="NAD(P)-binding Rossmann-like Domain"/>
    <property type="match status" value="1"/>
</dbReference>
<evidence type="ECO:0000313" key="2">
    <source>
        <dbReference type="EMBL" id="MDW6091569.1"/>
    </source>
</evidence>
<organism evidence="2 3">
    <name type="scientific">Vibrio rhizosphaerae</name>
    <dbReference type="NCBI Taxonomy" id="398736"/>
    <lineage>
        <taxon>Bacteria</taxon>
        <taxon>Pseudomonadati</taxon>
        <taxon>Pseudomonadota</taxon>
        <taxon>Gammaproteobacteria</taxon>
        <taxon>Vibrionales</taxon>
        <taxon>Vibrionaceae</taxon>
        <taxon>Vibrio</taxon>
    </lineage>
</organism>
<keyword evidence="3" id="KW-1185">Reference proteome</keyword>
<dbReference type="SUPFAM" id="SSF51735">
    <property type="entry name" value="NAD(P)-binding Rossmann-fold domains"/>
    <property type="match status" value="1"/>
</dbReference>
<evidence type="ECO:0000259" key="1">
    <source>
        <dbReference type="Pfam" id="PF16363"/>
    </source>
</evidence>
<protein>
    <submittedName>
        <fullName evidence="2">GDP-mannose 4,6-dehydratase</fullName>
        <ecNumber evidence="2">4.2.1.47</ecNumber>
    </submittedName>
</protein>
<feature type="domain" description="NAD(P)-binding" evidence="1">
    <location>
        <begin position="5"/>
        <end position="292"/>
    </location>
</feature>
<name>A0ABU4IQ93_9VIBR</name>
<reference evidence="2 3" key="1">
    <citation type="submission" date="2023-11" db="EMBL/GenBank/DDBJ databases">
        <title>Plant-associative lifestyle of Vibrio porteresiae and its evolutionary dynamics.</title>
        <authorList>
            <person name="Rameshkumar N."/>
            <person name="Kirti K."/>
        </authorList>
    </citation>
    <scope>NUCLEOTIDE SEQUENCE [LARGE SCALE GENOMIC DNA]</scope>
    <source>
        <strain evidence="2 3">MSSRF7</strain>
    </source>
</reference>
<keyword evidence="2" id="KW-0456">Lyase</keyword>